<feature type="binding site" evidence="8">
    <location>
        <position position="114"/>
    </location>
    <ligand>
        <name>Fe cation</name>
        <dbReference type="ChEBI" id="CHEBI:24875"/>
    </ligand>
</feature>
<dbReference type="InterPro" id="IPR036388">
    <property type="entry name" value="WH-like_DNA-bd_sf"/>
</dbReference>
<keyword evidence="2" id="KW-0678">Repressor</keyword>
<comment type="similarity">
    <text evidence="1">Belongs to the Fur family.</text>
</comment>
<evidence type="ECO:0000256" key="5">
    <source>
        <dbReference type="ARBA" id="ARBA00023125"/>
    </source>
</evidence>
<dbReference type="Gene3D" id="1.10.10.10">
    <property type="entry name" value="Winged helix-like DNA-binding domain superfamily/Winged helix DNA-binding domain"/>
    <property type="match status" value="1"/>
</dbReference>
<keyword evidence="4" id="KW-0805">Transcription regulation</keyword>
<evidence type="ECO:0000256" key="4">
    <source>
        <dbReference type="ARBA" id="ARBA00023015"/>
    </source>
</evidence>
<dbReference type="Gene3D" id="3.30.1490.190">
    <property type="match status" value="1"/>
</dbReference>
<feature type="binding site" evidence="7">
    <location>
        <position position="102"/>
    </location>
    <ligand>
        <name>Zn(2+)</name>
        <dbReference type="ChEBI" id="CHEBI:29105"/>
    </ligand>
</feature>
<evidence type="ECO:0000313" key="9">
    <source>
        <dbReference type="EMBL" id="OGW95389.1"/>
    </source>
</evidence>
<dbReference type="GO" id="GO:0008270">
    <property type="term" value="F:zinc ion binding"/>
    <property type="evidence" value="ECO:0007669"/>
    <property type="project" value="TreeGrafter"/>
</dbReference>
<feature type="binding site" evidence="7">
    <location>
        <position position="139"/>
    </location>
    <ligand>
        <name>Zn(2+)</name>
        <dbReference type="ChEBI" id="CHEBI:29105"/>
    </ligand>
</feature>
<dbReference type="GO" id="GO:1900376">
    <property type="term" value="P:regulation of secondary metabolite biosynthetic process"/>
    <property type="evidence" value="ECO:0007669"/>
    <property type="project" value="TreeGrafter"/>
</dbReference>
<evidence type="ECO:0000256" key="1">
    <source>
        <dbReference type="ARBA" id="ARBA00007957"/>
    </source>
</evidence>
<evidence type="ECO:0000256" key="6">
    <source>
        <dbReference type="ARBA" id="ARBA00023163"/>
    </source>
</evidence>
<evidence type="ECO:0008006" key="11">
    <source>
        <dbReference type="Google" id="ProtNLM"/>
    </source>
</evidence>
<proteinExistence type="inferred from homology"/>
<sequence>MKKPAEEKILEDHISAKSLKKSSQRKVVLRMFLQHGKHLTADELYRIVQKKFPRIGYATIYRTLRLFCECGLSRELKLIDGITRFEPQHGYQHHDHLVCTCCGRLVEVVDPEIERLQEKLVREHGFYPESHRMELYGICRKCRK</sequence>
<evidence type="ECO:0000313" key="10">
    <source>
        <dbReference type="Proteomes" id="UP000178187"/>
    </source>
</evidence>
<comment type="cofactor">
    <cofactor evidence="7">
        <name>Zn(2+)</name>
        <dbReference type="ChEBI" id="CHEBI:29105"/>
    </cofactor>
    <text evidence="7">Binds 1 zinc ion per subunit.</text>
</comment>
<evidence type="ECO:0000256" key="2">
    <source>
        <dbReference type="ARBA" id="ARBA00022491"/>
    </source>
</evidence>
<dbReference type="Proteomes" id="UP000178187">
    <property type="component" value="Unassembled WGS sequence"/>
</dbReference>
<evidence type="ECO:0000256" key="7">
    <source>
        <dbReference type="PIRSR" id="PIRSR602481-1"/>
    </source>
</evidence>
<dbReference type="PANTHER" id="PTHR33202">
    <property type="entry name" value="ZINC UPTAKE REGULATION PROTEIN"/>
    <property type="match status" value="1"/>
</dbReference>
<protein>
    <recommendedName>
        <fullName evidence="11">Transcriptional repressor</fullName>
    </recommendedName>
</protein>
<organism evidence="9 10">
    <name type="scientific">Candidatus Danuiimicrobium aquiferis</name>
    <dbReference type="NCBI Taxonomy" id="1801832"/>
    <lineage>
        <taxon>Bacteria</taxon>
        <taxon>Pseudomonadati</taxon>
        <taxon>Candidatus Omnitrophota</taxon>
        <taxon>Candidatus Danuiimicrobium</taxon>
    </lineage>
</organism>
<name>A0A1G1KS59_9BACT</name>
<dbReference type="SUPFAM" id="SSF46785">
    <property type="entry name" value="Winged helix' DNA-binding domain"/>
    <property type="match status" value="1"/>
</dbReference>
<keyword evidence="5" id="KW-0238">DNA-binding</keyword>
<feature type="binding site" evidence="8">
    <location>
        <position position="95"/>
    </location>
    <ligand>
        <name>Fe cation</name>
        <dbReference type="ChEBI" id="CHEBI:24875"/>
    </ligand>
</feature>
<feature type="binding site" evidence="7">
    <location>
        <position position="99"/>
    </location>
    <ligand>
        <name>Zn(2+)</name>
        <dbReference type="ChEBI" id="CHEBI:29105"/>
    </ligand>
</feature>
<dbReference type="InterPro" id="IPR036390">
    <property type="entry name" value="WH_DNA-bd_sf"/>
</dbReference>
<dbReference type="PANTHER" id="PTHR33202:SF7">
    <property type="entry name" value="FERRIC UPTAKE REGULATION PROTEIN"/>
    <property type="match status" value="1"/>
</dbReference>
<evidence type="ECO:0000256" key="8">
    <source>
        <dbReference type="PIRSR" id="PIRSR602481-2"/>
    </source>
</evidence>
<dbReference type="CDD" id="cd07153">
    <property type="entry name" value="Fur_like"/>
    <property type="match status" value="1"/>
</dbReference>
<feature type="binding site" evidence="8">
    <location>
        <position position="93"/>
    </location>
    <ligand>
        <name>Fe cation</name>
        <dbReference type="ChEBI" id="CHEBI:24875"/>
    </ligand>
</feature>
<feature type="binding site" evidence="8">
    <location>
        <position position="131"/>
    </location>
    <ligand>
        <name>Fe cation</name>
        <dbReference type="ChEBI" id="CHEBI:24875"/>
    </ligand>
</feature>
<reference evidence="9 10" key="1">
    <citation type="journal article" date="2016" name="Nat. Commun.">
        <title>Thousands of microbial genomes shed light on interconnected biogeochemical processes in an aquifer system.</title>
        <authorList>
            <person name="Anantharaman K."/>
            <person name="Brown C.T."/>
            <person name="Hug L.A."/>
            <person name="Sharon I."/>
            <person name="Castelle C.J."/>
            <person name="Probst A.J."/>
            <person name="Thomas B.C."/>
            <person name="Singh A."/>
            <person name="Wilkins M.J."/>
            <person name="Karaoz U."/>
            <person name="Brodie E.L."/>
            <person name="Williams K.H."/>
            <person name="Hubbard S.S."/>
            <person name="Banfield J.F."/>
        </authorList>
    </citation>
    <scope>NUCLEOTIDE SEQUENCE [LARGE SCALE GENOMIC DNA]</scope>
</reference>
<dbReference type="InterPro" id="IPR043135">
    <property type="entry name" value="Fur_C"/>
</dbReference>
<keyword evidence="7" id="KW-0479">Metal-binding</keyword>
<dbReference type="InterPro" id="IPR002481">
    <property type="entry name" value="FUR"/>
</dbReference>
<comment type="caution">
    <text evidence="9">The sequence shown here is derived from an EMBL/GenBank/DDBJ whole genome shotgun (WGS) entry which is preliminary data.</text>
</comment>
<accession>A0A1G1KS59</accession>
<dbReference type="EMBL" id="MHFR01000063">
    <property type="protein sequence ID" value="OGW95389.1"/>
    <property type="molecule type" value="Genomic_DNA"/>
</dbReference>
<dbReference type="AlphaFoldDB" id="A0A1G1KS59"/>
<dbReference type="GO" id="GO:0045892">
    <property type="term" value="P:negative regulation of DNA-templated transcription"/>
    <property type="evidence" value="ECO:0007669"/>
    <property type="project" value="TreeGrafter"/>
</dbReference>
<gene>
    <name evidence="9" type="ORF">A3G33_10420</name>
</gene>
<feature type="binding site" evidence="7">
    <location>
        <position position="142"/>
    </location>
    <ligand>
        <name>Zn(2+)</name>
        <dbReference type="ChEBI" id="CHEBI:29105"/>
    </ligand>
</feature>
<evidence type="ECO:0000256" key="3">
    <source>
        <dbReference type="ARBA" id="ARBA00022833"/>
    </source>
</evidence>
<dbReference type="Pfam" id="PF01475">
    <property type="entry name" value="FUR"/>
    <property type="match status" value="1"/>
</dbReference>
<keyword evidence="8" id="KW-0408">Iron</keyword>
<keyword evidence="6" id="KW-0804">Transcription</keyword>
<dbReference type="GO" id="GO:0000976">
    <property type="term" value="F:transcription cis-regulatory region binding"/>
    <property type="evidence" value="ECO:0007669"/>
    <property type="project" value="TreeGrafter"/>
</dbReference>
<keyword evidence="3 7" id="KW-0862">Zinc</keyword>
<dbReference type="GO" id="GO:0003700">
    <property type="term" value="F:DNA-binding transcription factor activity"/>
    <property type="evidence" value="ECO:0007669"/>
    <property type="project" value="InterPro"/>
</dbReference>
<comment type="cofactor">
    <cofactor evidence="8">
        <name>Mn(2+)</name>
        <dbReference type="ChEBI" id="CHEBI:29035"/>
    </cofactor>
    <cofactor evidence="8">
        <name>Fe(2+)</name>
        <dbReference type="ChEBI" id="CHEBI:29033"/>
    </cofactor>
    <text evidence="8">Binds 1 Mn(2+) or Fe(2+) ion per subunit.</text>
</comment>